<dbReference type="SUPFAM" id="SSF51621">
    <property type="entry name" value="Phosphoenolpyruvate/pyruvate domain"/>
    <property type="match status" value="1"/>
</dbReference>
<accession>A0A1F7J5D8</accession>
<reference evidence="5 6" key="1">
    <citation type="journal article" date="2016" name="Nat. Commun.">
        <title>Thousands of microbial genomes shed light on interconnected biogeochemical processes in an aquifer system.</title>
        <authorList>
            <person name="Anantharaman K."/>
            <person name="Brown C.T."/>
            <person name="Hug L.A."/>
            <person name="Sharon I."/>
            <person name="Castelle C.J."/>
            <person name="Probst A.J."/>
            <person name="Thomas B.C."/>
            <person name="Singh A."/>
            <person name="Wilkins M.J."/>
            <person name="Karaoz U."/>
            <person name="Brodie E.L."/>
            <person name="Williams K.H."/>
            <person name="Hubbard S.S."/>
            <person name="Banfield J.F."/>
        </authorList>
    </citation>
    <scope>NUCLEOTIDE SEQUENCE [LARGE SCALE GENOMIC DNA]</scope>
</reference>
<organism evidence="5 6">
    <name type="scientific">Candidatus Roizmanbacteria bacterium RIFCSPLOWO2_01_FULL_40_42</name>
    <dbReference type="NCBI Taxonomy" id="1802066"/>
    <lineage>
        <taxon>Bacteria</taxon>
        <taxon>Candidatus Roizmaniibacteriota</taxon>
    </lineage>
</organism>
<dbReference type="Pfam" id="PF12804">
    <property type="entry name" value="NTP_transf_3"/>
    <property type="match status" value="1"/>
</dbReference>
<dbReference type="GO" id="GO:0016779">
    <property type="term" value="F:nucleotidyltransferase activity"/>
    <property type="evidence" value="ECO:0007669"/>
    <property type="project" value="UniProtKB-ARBA"/>
</dbReference>
<dbReference type="PANTHER" id="PTHR42905:SF7">
    <property type="entry name" value="PHOSPHOENOLPYRUVATE PHOSPHOMUTASE"/>
    <property type="match status" value="1"/>
</dbReference>
<dbReference type="PANTHER" id="PTHR42905">
    <property type="entry name" value="PHOSPHOENOLPYRUVATE CARBOXYLASE"/>
    <property type="match status" value="1"/>
</dbReference>
<dbReference type="InterPro" id="IPR040442">
    <property type="entry name" value="Pyrv_kinase-like_dom_sf"/>
</dbReference>
<name>A0A1F7J5D8_9BACT</name>
<proteinExistence type="inferred from homology"/>
<comment type="similarity">
    <text evidence="3">Belongs to the isocitrate lyase/PEP mutase superfamily. PEP mutase family.</text>
</comment>
<dbReference type="EC" id="5.4.2.9" evidence="2"/>
<dbReference type="EMBL" id="MGAQ01000010">
    <property type="protein sequence ID" value="OGK50823.1"/>
    <property type="molecule type" value="Genomic_DNA"/>
</dbReference>
<evidence type="ECO:0000256" key="1">
    <source>
        <dbReference type="ARBA" id="ARBA00023235"/>
    </source>
</evidence>
<gene>
    <name evidence="5" type="ORF">A3B50_00910</name>
</gene>
<sequence>MSLRHIIDNKTRIRLLRRLIKKNKFIRVIEAHNGLSALLANDTKIKLETGREKEFDAIWESSLTDSASKGFPDIEVVSFDSRLHTINEILEVTSKPLIVDGDTGGDFNQFEYAVKRLERAGVSMVIIEDKTFPKRNSLEAGTKQDLEKIEVFAEKIKRGQKIKIHKDFMIVARMESLIVGHGIKEALRRARICLKAGADGIMIHSKRTEPTEILEFAKEYYRKFPKKLLKDKVLIAVPTTYNTITDSELNKNGFHIVIHANHLLRSSFIAIENTAKKILLNDRSFEVEGELATIRKIFHKVGFMTVKEKDKKAADKLKSKIKVIIPAAGITDLTKKLKSSISLIDINGKKVLQRQIEVLAKVGIDNIIVVTGFEKDKFGLENLRYYVNKDYGTTGVLATLFKAEREMNGPFVTLFSDVLFNQSIINNLVVQSAQAEADIVLVVDESYKNHRHSKYKKLDLVRTNKTNAMEPIRKLTDSLDEQVVYIGKNLTDKMVHYEFIGIAYFSKKGATVLKEVYHSLTKKRARLSSFTDVVQEIVDRGYQVKILKTYKGWMEIHNEDDIKLAGKFYRNS</sequence>
<dbReference type="InterPro" id="IPR012698">
    <property type="entry name" value="PEnolPyrv_PMutase_core"/>
</dbReference>
<evidence type="ECO:0000313" key="5">
    <source>
        <dbReference type="EMBL" id="OGK50823.1"/>
    </source>
</evidence>
<dbReference type="InterPro" id="IPR015813">
    <property type="entry name" value="Pyrv/PenolPyrv_kinase-like_dom"/>
</dbReference>
<protein>
    <recommendedName>
        <fullName evidence="2">phosphoenolpyruvate mutase</fullName>
        <ecNumber evidence="2">5.4.2.9</ecNumber>
    </recommendedName>
</protein>
<dbReference type="Proteomes" id="UP000178558">
    <property type="component" value="Unassembled WGS sequence"/>
</dbReference>
<dbReference type="Gene3D" id="3.90.550.10">
    <property type="entry name" value="Spore Coat Polysaccharide Biosynthesis Protein SpsA, Chain A"/>
    <property type="match status" value="1"/>
</dbReference>
<dbReference type="InterPro" id="IPR039556">
    <property type="entry name" value="ICL/PEPM"/>
</dbReference>
<dbReference type="InterPro" id="IPR029044">
    <property type="entry name" value="Nucleotide-diphossugar_trans"/>
</dbReference>
<feature type="domain" description="MobA-like NTP transferase" evidence="4">
    <location>
        <begin position="342"/>
        <end position="447"/>
    </location>
</feature>
<comment type="caution">
    <text evidence="5">The sequence shown here is derived from an EMBL/GenBank/DDBJ whole genome shotgun (WGS) entry which is preliminary data.</text>
</comment>
<dbReference type="Pfam" id="PF13714">
    <property type="entry name" value="PEP_mutase"/>
    <property type="match status" value="1"/>
</dbReference>
<evidence type="ECO:0000259" key="4">
    <source>
        <dbReference type="Pfam" id="PF12804"/>
    </source>
</evidence>
<evidence type="ECO:0000256" key="2">
    <source>
        <dbReference type="ARBA" id="ARBA00024063"/>
    </source>
</evidence>
<dbReference type="CDD" id="cd00377">
    <property type="entry name" value="ICL_PEPM"/>
    <property type="match status" value="1"/>
</dbReference>
<keyword evidence="5" id="KW-0670">Pyruvate</keyword>
<dbReference type="Gene3D" id="3.20.20.60">
    <property type="entry name" value="Phosphoenolpyruvate-binding domains"/>
    <property type="match status" value="1"/>
</dbReference>
<dbReference type="GO" id="GO:0050188">
    <property type="term" value="F:phosphoenolpyruvate mutase activity"/>
    <property type="evidence" value="ECO:0007669"/>
    <property type="project" value="UniProtKB-EC"/>
</dbReference>
<keyword evidence="1" id="KW-0413">Isomerase</keyword>
<evidence type="ECO:0000256" key="3">
    <source>
        <dbReference type="ARBA" id="ARBA00038455"/>
    </source>
</evidence>
<dbReference type="SUPFAM" id="SSF53448">
    <property type="entry name" value="Nucleotide-diphospho-sugar transferases"/>
    <property type="match status" value="1"/>
</dbReference>
<evidence type="ECO:0000313" key="6">
    <source>
        <dbReference type="Proteomes" id="UP000178558"/>
    </source>
</evidence>
<dbReference type="InterPro" id="IPR025877">
    <property type="entry name" value="MobA-like_NTP_Trfase"/>
</dbReference>
<dbReference type="AlphaFoldDB" id="A0A1F7J5D8"/>
<dbReference type="NCBIfam" id="TIGR02320">
    <property type="entry name" value="PEP_mutase"/>
    <property type="match status" value="1"/>
</dbReference>